<reference evidence="2 3" key="1">
    <citation type="submission" date="2012-12" db="EMBL/GenBank/DDBJ databases">
        <title>Genome assembly of Fulvivirga imtechensis AK7.</title>
        <authorList>
            <person name="Nupur N."/>
            <person name="Khatri I."/>
            <person name="Kumar R."/>
            <person name="Subramanian S."/>
            <person name="Pinnaka A."/>
        </authorList>
    </citation>
    <scope>NUCLEOTIDE SEQUENCE [LARGE SCALE GENOMIC DNA]</scope>
    <source>
        <strain evidence="2 3">AK7</strain>
    </source>
</reference>
<keyword evidence="1" id="KW-1133">Transmembrane helix</keyword>
<accession>L8JNT0</accession>
<dbReference type="Proteomes" id="UP000011135">
    <property type="component" value="Unassembled WGS sequence"/>
</dbReference>
<dbReference type="STRING" id="1237149.C900_05517"/>
<feature type="transmembrane region" description="Helical" evidence="1">
    <location>
        <begin position="175"/>
        <end position="192"/>
    </location>
</feature>
<feature type="transmembrane region" description="Helical" evidence="1">
    <location>
        <begin position="106"/>
        <end position="122"/>
    </location>
</feature>
<evidence type="ECO:0000313" key="2">
    <source>
        <dbReference type="EMBL" id="ELR69032.1"/>
    </source>
</evidence>
<dbReference type="EMBL" id="AMZN01000085">
    <property type="protein sequence ID" value="ELR69032.1"/>
    <property type="molecule type" value="Genomic_DNA"/>
</dbReference>
<keyword evidence="1" id="KW-0812">Transmembrane</keyword>
<organism evidence="2 3">
    <name type="scientific">Fulvivirga imtechensis AK7</name>
    <dbReference type="NCBI Taxonomy" id="1237149"/>
    <lineage>
        <taxon>Bacteria</taxon>
        <taxon>Pseudomonadati</taxon>
        <taxon>Bacteroidota</taxon>
        <taxon>Cytophagia</taxon>
        <taxon>Cytophagales</taxon>
        <taxon>Fulvivirgaceae</taxon>
        <taxon>Fulvivirga</taxon>
    </lineage>
</organism>
<dbReference type="AlphaFoldDB" id="L8JNT0"/>
<keyword evidence="3" id="KW-1185">Reference proteome</keyword>
<feature type="transmembrane region" description="Helical" evidence="1">
    <location>
        <begin position="50"/>
        <end position="69"/>
    </location>
</feature>
<protein>
    <submittedName>
        <fullName evidence="2">Uncharacterized protein</fullName>
    </submittedName>
</protein>
<keyword evidence="1" id="KW-0472">Membrane</keyword>
<feature type="transmembrane region" description="Helical" evidence="1">
    <location>
        <begin position="20"/>
        <end position="44"/>
    </location>
</feature>
<comment type="caution">
    <text evidence="2">The sequence shown here is derived from an EMBL/GenBank/DDBJ whole genome shotgun (WGS) entry which is preliminary data.</text>
</comment>
<evidence type="ECO:0000256" key="1">
    <source>
        <dbReference type="SAM" id="Phobius"/>
    </source>
</evidence>
<name>L8JNT0_9BACT</name>
<gene>
    <name evidence="2" type="ORF">C900_05517</name>
</gene>
<evidence type="ECO:0000313" key="3">
    <source>
        <dbReference type="Proteomes" id="UP000011135"/>
    </source>
</evidence>
<feature type="transmembrane region" description="Helical" evidence="1">
    <location>
        <begin position="81"/>
        <end position="100"/>
    </location>
</feature>
<feature type="transmembrane region" description="Helical" evidence="1">
    <location>
        <begin position="134"/>
        <end position="155"/>
    </location>
</feature>
<sequence length="208" mass="24258">MLLSSGIAFFIGLRQSAGTLRVVVIYLLVSFLSDLIFRIAYIFFDFYIKTGVFFRLVEFVLLIEFYSLILQLKKLTIFKRFIQVISVVLYIVIFEFDLTLMRTTNSVFFSLLSTGFFIKMIMEMKVNDPLKFPLFWINAAFLVYFSGSVFFSLSFDILGRLHEMSAVLSFGFHNTLGLAKNILIAIAFWISYKHSDWDKSLLEIKERK</sequence>
<proteinExistence type="predicted"/>